<name>E1QWE0_OLSUV</name>
<accession>E1QWE0</accession>
<proteinExistence type="predicted"/>
<feature type="coiled-coil region" evidence="1">
    <location>
        <begin position="257"/>
        <end position="284"/>
    </location>
</feature>
<gene>
    <name evidence="3" type="ordered locus">Olsu_1338</name>
</gene>
<keyword evidence="4" id="KW-1185">Reference proteome</keyword>
<dbReference type="KEGG" id="ols:Olsu_1338"/>
<dbReference type="InterPro" id="IPR000801">
    <property type="entry name" value="Esterase-like"/>
</dbReference>
<keyword evidence="1" id="KW-0175">Coiled coil</keyword>
<dbReference type="InterPro" id="IPR050583">
    <property type="entry name" value="Mycobacterial_A85_antigen"/>
</dbReference>
<dbReference type="OrthoDB" id="9775130at2"/>
<feature type="compositionally biased region" description="Basic residues" evidence="2">
    <location>
        <begin position="430"/>
        <end position="447"/>
    </location>
</feature>
<protein>
    <submittedName>
        <fullName evidence="3">Putative esterase</fullName>
    </submittedName>
</protein>
<dbReference type="eggNOG" id="COG2382">
    <property type="taxonomic scope" value="Bacteria"/>
</dbReference>
<dbReference type="PANTHER" id="PTHR48098:SF3">
    <property type="entry name" value="IRON(III) ENTEROBACTIN ESTERASE"/>
    <property type="match status" value="1"/>
</dbReference>
<dbReference type="SUPFAM" id="SSF53474">
    <property type="entry name" value="alpha/beta-Hydrolases"/>
    <property type="match status" value="1"/>
</dbReference>
<dbReference type="HOGENOM" id="CLU_629826_0_0_11"/>
<dbReference type="RefSeq" id="WP_013252195.1">
    <property type="nucleotide sequence ID" value="NC_014363.1"/>
</dbReference>
<organism evidence="3 4">
    <name type="scientific">Olsenella uli (strain ATCC 49627 / DSM 7084 / CCUG 31166 / CIP 109912 / JCM 12494 / LMG 11480 / NCIMB 702895 / VPI D76D-27C)</name>
    <name type="common">Lactobacillus uli</name>
    <dbReference type="NCBI Taxonomy" id="633147"/>
    <lineage>
        <taxon>Bacteria</taxon>
        <taxon>Bacillati</taxon>
        <taxon>Actinomycetota</taxon>
        <taxon>Coriobacteriia</taxon>
        <taxon>Coriobacteriales</taxon>
        <taxon>Atopobiaceae</taxon>
        <taxon>Olsenella</taxon>
    </lineage>
</organism>
<sequence>MELKECTLHCDEMDKDFDVIVYGEAGRPTVVFPEGDASCTSWENGGMVEALSEFVEDGRIQLFCFDSVDSEGWYAHGARNSYRLGSLMPYLDYVRSGLLPFVSAHAASQDLPLVAGVGIGALNAALVMLRHPELFGGLLALSGTYDVRAFTDDVTEEWLSLSPVDLVRSLSPRGKCAGLLRKRPMAFVCGRHESESGIETQRALDALFAEKNLGATFEYWGYDVSHDWSWWQEEARQLLPCLLEGSGLAERSQIARISSAQADVKHAEDLLAQQRDELSAARDALSVAVEAVKGTSKRLEAEGRSVARHVARADELAAAARDAWSERDRALEELAALTRRADEAQAAADEAAGIQSSAEWIAGEAKEAVEQAVANERSAHERVERAEAGLKDAELACAAAAKALDDVRGGAKAGRGATTKTKRDATAKATGRRTTAKPAARKPTKSR</sequence>
<dbReference type="Proteomes" id="UP000000333">
    <property type="component" value="Chromosome"/>
</dbReference>
<dbReference type="EMBL" id="CP002106">
    <property type="protein sequence ID" value="ADK68443.1"/>
    <property type="molecule type" value="Genomic_DNA"/>
</dbReference>
<dbReference type="eggNOG" id="COG3064">
    <property type="taxonomic scope" value="Bacteria"/>
</dbReference>
<evidence type="ECO:0000313" key="3">
    <source>
        <dbReference type="EMBL" id="ADK68443.1"/>
    </source>
</evidence>
<feature type="region of interest" description="Disordered" evidence="2">
    <location>
        <begin position="406"/>
        <end position="447"/>
    </location>
</feature>
<dbReference type="PANTHER" id="PTHR48098">
    <property type="entry name" value="ENTEROCHELIN ESTERASE-RELATED"/>
    <property type="match status" value="1"/>
</dbReference>
<dbReference type="AlphaFoldDB" id="E1QWE0"/>
<evidence type="ECO:0000256" key="1">
    <source>
        <dbReference type="SAM" id="Coils"/>
    </source>
</evidence>
<dbReference type="InterPro" id="IPR029058">
    <property type="entry name" value="AB_hydrolase_fold"/>
</dbReference>
<reference evidence="3 4" key="1">
    <citation type="journal article" date="2010" name="Stand. Genomic Sci.">
        <title>Complete genome sequence of Olsenella uli type strain (VPI D76D-27C).</title>
        <authorList>
            <person name="Goker M."/>
            <person name="Held B."/>
            <person name="Lucas S."/>
            <person name="Nolan M."/>
            <person name="Yasawong M."/>
            <person name="Glavina Del Rio T."/>
            <person name="Tice H."/>
            <person name="Cheng J.F."/>
            <person name="Bruce D."/>
            <person name="Detter J.C."/>
            <person name="Tapia R."/>
            <person name="Han C."/>
            <person name="Goodwin L."/>
            <person name="Pitluck S."/>
            <person name="Liolios K."/>
            <person name="Ivanova N."/>
            <person name="Mavromatis K."/>
            <person name="Mikhailova N."/>
            <person name="Pati A."/>
            <person name="Chen A."/>
            <person name="Palaniappan K."/>
            <person name="Land M."/>
            <person name="Hauser L."/>
            <person name="Chang Y.J."/>
            <person name="Jeffries C.D."/>
            <person name="Rohde M."/>
            <person name="Sikorski J."/>
            <person name="Pukall R."/>
            <person name="Woyke T."/>
            <person name="Bristow J."/>
            <person name="Eisen J.A."/>
            <person name="Markowitz V."/>
            <person name="Hugenholtz P."/>
            <person name="Kyrpides N.C."/>
            <person name="Klenk H.P."/>
            <person name="Lapidus A."/>
        </authorList>
    </citation>
    <scope>NUCLEOTIDE SEQUENCE [LARGE SCALE GENOMIC DNA]</scope>
    <source>
        <strain evidence="4">ATCC 49627 / DSM 7084 / CIP 109912 / JCM 12494 / NCIMB 702895 / VPI D76D-27C</strain>
    </source>
</reference>
<dbReference type="Gene3D" id="3.40.50.1820">
    <property type="entry name" value="alpha/beta hydrolase"/>
    <property type="match status" value="1"/>
</dbReference>
<evidence type="ECO:0000313" key="4">
    <source>
        <dbReference type="Proteomes" id="UP000000333"/>
    </source>
</evidence>
<dbReference type="GeneID" id="78512746"/>
<dbReference type="Pfam" id="PF00756">
    <property type="entry name" value="Esterase"/>
    <property type="match status" value="1"/>
</dbReference>
<dbReference type="STRING" id="633147.Olsu_1338"/>
<evidence type="ECO:0000256" key="2">
    <source>
        <dbReference type="SAM" id="MobiDB-lite"/>
    </source>
</evidence>
<feature type="coiled-coil region" evidence="1">
    <location>
        <begin position="327"/>
        <end position="386"/>
    </location>
</feature>